<dbReference type="AlphaFoldDB" id="A0A6J1IM99"/>
<organism evidence="1 2">
    <name type="scientific">Cucurbita maxima</name>
    <name type="common">Pumpkin</name>
    <name type="synonym">Winter squash</name>
    <dbReference type="NCBI Taxonomy" id="3661"/>
    <lineage>
        <taxon>Eukaryota</taxon>
        <taxon>Viridiplantae</taxon>
        <taxon>Streptophyta</taxon>
        <taxon>Embryophyta</taxon>
        <taxon>Tracheophyta</taxon>
        <taxon>Spermatophyta</taxon>
        <taxon>Magnoliopsida</taxon>
        <taxon>eudicotyledons</taxon>
        <taxon>Gunneridae</taxon>
        <taxon>Pentapetalae</taxon>
        <taxon>rosids</taxon>
        <taxon>fabids</taxon>
        <taxon>Cucurbitales</taxon>
        <taxon>Cucurbitaceae</taxon>
        <taxon>Cucurbiteae</taxon>
        <taxon>Cucurbita</taxon>
    </lineage>
</organism>
<reference evidence="2" key="1">
    <citation type="submission" date="2025-08" db="UniProtKB">
        <authorList>
            <consortium name="RefSeq"/>
        </authorList>
    </citation>
    <scope>IDENTIFICATION</scope>
    <source>
        <tissue evidence="2">Young leaves</tissue>
    </source>
</reference>
<dbReference type="RefSeq" id="XP_022978286.1">
    <property type="nucleotide sequence ID" value="XM_023122518.1"/>
</dbReference>
<dbReference type="GeneID" id="111478319"/>
<dbReference type="KEGG" id="cmax:111478319"/>
<evidence type="ECO:0000313" key="1">
    <source>
        <dbReference type="Proteomes" id="UP000504608"/>
    </source>
</evidence>
<proteinExistence type="predicted"/>
<sequence length="202" mass="22890">MSVSEITEEEEEVSKFIDPEVQRERIRQILKYQKSVYSSSSSSSSSISTSASSSRSCSLLDLMKAGNASLRRLFDMQHTSLATYFDKYSGSPTIKPIPLWGSDSDVEICDAWASIKIGPSHDSRSLGTNCTSNGVFMDRNTGLRNSTVRVNKHKLTRKKSFRKLPGFGLLWRSGRFRVRIRNFCSRCLQYNTRLGKSPYYID</sequence>
<protein>
    <submittedName>
        <fullName evidence="2">Uncharacterized protein LOC111478319 isoform X1</fullName>
    </submittedName>
</protein>
<evidence type="ECO:0000313" key="2">
    <source>
        <dbReference type="RefSeq" id="XP_022978286.1"/>
    </source>
</evidence>
<keyword evidence="1" id="KW-1185">Reference proteome</keyword>
<dbReference type="Proteomes" id="UP000504608">
    <property type="component" value="Unplaced"/>
</dbReference>
<gene>
    <name evidence="2" type="primary">LOC111478319</name>
</gene>
<accession>A0A6J1IM99</accession>
<dbReference type="OrthoDB" id="1703537at2759"/>
<name>A0A6J1IM99_CUCMA</name>